<accession>A0A7Z9E332</accession>
<dbReference type="OrthoDB" id="488825at2"/>
<comment type="caution">
    <text evidence="1">The sequence shown here is derived from an EMBL/GenBank/DDBJ whole genome shotgun (WGS) entry which is preliminary data.</text>
</comment>
<proteinExistence type="predicted"/>
<dbReference type="InterPro" id="IPR032568">
    <property type="entry name" value="DUF4926"/>
</dbReference>
<evidence type="ECO:0000313" key="2">
    <source>
        <dbReference type="Proteomes" id="UP000184550"/>
    </source>
</evidence>
<evidence type="ECO:0000313" key="1">
    <source>
        <dbReference type="EMBL" id="VXD24584.1"/>
    </source>
</evidence>
<dbReference type="Pfam" id="PF16277">
    <property type="entry name" value="DUF4926"/>
    <property type="match status" value="1"/>
</dbReference>
<keyword evidence="2" id="KW-1185">Reference proteome</keyword>
<dbReference type="AlphaFoldDB" id="A0A7Z9E332"/>
<reference evidence="1" key="1">
    <citation type="submission" date="2019-10" db="EMBL/GenBank/DDBJ databases">
        <authorList>
            <consortium name="Genoscope - CEA"/>
            <person name="William W."/>
        </authorList>
    </citation>
    <scope>NUCLEOTIDE SEQUENCE [LARGE SCALE GENOMIC DNA]</scope>
    <source>
        <strain evidence="1">BBR_PRJEB10992</strain>
    </source>
</reference>
<dbReference type="Proteomes" id="UP000184550">
    <property type="component" value="Unassembled WGS sequence"/>
</dbReference>
<gene>
    <name evidence="1" type="ORF">PL8927_830011</name>
</gene>
<dbReference type="RefSeq" id="WP_083625998.1">
    <property type="nucleotide sequence ID" value="NZ_LR734883.1"/>
</dbReference>
<protein>
    <recommendedName>
        <fullName evidence="3">DUF4926 domain-containing protein</fullName>
    </recommendedName>
</protein>
<dbReference type="EMBL" id="CZCU02000161">
    <property type="protein sequence ID" value="VXD24584.1"/>
    <property type="molecule type" value="Genomic_DNA"/>
</dbReference>
<organism evidence="1 2">
    <name type="scientific">Planktothrix serta PCC 8927</name>
    <dbReference type="NCBI Taxonomy" id="671068"/>
    <lineage>
        <taxon>Bacteria</taxon>
        <taxon>Bacillati</taxon>
        <taxon>Cyanobacteriota</taxon>
        <taxon>Cyanophyceae</taxon>
        <taxon>Oscillatoriophycideae</taxon>
        <taxon>Oscillatoriales</taxon>
        <taxon>Microcoleaceae</taxon>
        <taxon>Planktothrix</taxon>
    </lineage>
</organism>
<evidence type="ECO:0008006" key="3">
    <source>
        <dbReference type="Google" id="ProtNLM"/>
    </source>
</evidence>
<sequence>MKLLDVVALLEDLPQLGLHRGQVGTIVEVYEPCVFEVEFSDTTGKSYALETLKGSQIMILHYQPLADREFKCVTA</sequence>
<name>A0A7Z9E332_9CYAN</name>